<evidence type="ECO:0000313" key="3">
    <source>
        <dbReference type="Proteomes" id="UP000308768"/>
    </source>
</evidence>
<organism evidence="2 3">
    <name type="scientific">Cryomyces minteri</name>
    <dbReference type="NCBI Taxonomy" id="331657"/>
    <lineage>
        <taxon>Eukaryota</taxon>
        <taxon>Fungi</taxon>
        <taxon>Dikarya</taxon>
        <taxon>Ascomycota</taxon>
        <taxon>Pezizomycotina</taxon>
        <taxon>Dothideomycetes</taxon>
        <taxon>Dothideomycetes incertae sedis</taxon>
        <taxon>Cryomyces</taxon>
    </lineage>
</organism>
<feature type="compositionally biased region" description="Basic and acidic residues" evidence="1">
    <location>
        <begin position="209"/>
        <end position="231"/>
    </location>
</feature>
<feature type="compositionally biased region" description="Polar residues" evidence="1">
    <location>
        <begin position="45"/>
        <end position="56"/>
    </location>
</feature>
<feature type="region of interest" description="Disordered" evidence="1">
    <location>
        <begin position="158"/>
        <end position="231"/>
    </location>
</feature>
<name>A0A4U0VZI3_9PEZI</name>
<proteinExistence type="predicted"/>
<feature type="region of interest" description="Disordered" evidence="1">
    <location>
        <begin position="1"/>
        <end position="146"/>
    </location>
</feature>
<accession>A0A4U0VZI3</accession>
<evidence type="ECO:0000256" key="1">
    <source>
        <dbReference type="SAM" id="MobiDB-lite"/>
    </source>
</evidence>
<reference evidence="2 3" key="1">
    <citation type="submission" date="2017-03" db="EMBL/GenBank/DDBJ databases">
        <title>Genomes of endolithic fungi from Antarctica.</title>
        <authorList>
            <person name="Coleine C."/>
            <person name="Masonjones S."/>
            <person name="Stajich J.E."/>
        </authorList>
    </citation>
    <scope>NUCLEOTIDE SEQUENCE [LARGE SCALE GENOMIC DNA]</scope>
    <source>
        <strain evidence="2 3">CCFEE 5187</strain>
    </source>
</reference>
<evidence type="ECO:0000313" key="2">
    <source>
        <dbReference type="EMBL" id="TKA54225.1"/>
    </source>
</evidence>
<feature type="compositionally biased region" description="Low complexity" evidence="1">
    <location>
        <begin position="91"/>
        <end position="107"/>
    </location>
</feature>
<protein>
    <submittedName>
        <fullName evidence="2">Uncharacterized protein</fullName>
    </submittedName>
</protein>
<keyword evidence="3" id="KW-1185">Reference proteome</keyword>
<feature type="compositionally biased region" description="Basic and acidic residues" evidence="1">
    <location>
        <begin position="79"/>
        <end position="90"/>
    </location>
</feature>
<dbReference type="Proteomes" id="UP000308768">
    <property type="component" value="Unassembled WGS sequence"/>
</dbReference>
<sequence>MFSPVLHPGQQVRADSSAQRDPAAPTRARARAKAKKERRERAQPTSARRNGPSTRQPVRVLAATAPSGSQALPPTAPLRGDHAEESREADAQVSASARASASDTAFDTPPDERVSRFTGLRGGAGESDHPLSARLHGRGFRPRRIGDDERVPSRLWFFAGGMGNRPRGKNLRAQRTREMESEDDGSERRDGKGQPSLLAFMLGARARGGKKEQETGKDGREAKELGKKESDAVGVTEVKVVKEEVVAMSGALAPADAQAAS</sequence>
<dbReference type="EMBL" id="NAJN01002328">
    <property type="protein sequence ID" value="TKA54225.1"/>
    <property type="molecule type" value="Genomic_DNA"/>
</dbReference>
<comment type="caution">
    <text evidence="2">The sequence shown here is derived from an EMBL/GenBank/DDBJ whole genome shotgun (WGS) entry which is preliminary data.</text>
</comment>
<dbReference type="OrthoDB" id="5429219at2759"/>
<dbReference type="AlphaFoldDB" id="A0A4U0VZI3"/>
<gene>
    <name evidence="2" type="ORF">B0A49_10710</name>
</gene>